<name>A0A5C6MQB8_9TELE</name>
<proteinExistence type="predicted"/>
<evidence type="ECO:0000313" key="1">
    <source>
        <dbReference type="EMBL" id="TWW55597.1"/>
    </source>
</evidence>
<reference evidence="1 2" key="1">
    <citation type="submission" date="2019-04" db="EMBL/GenBank/DDBJ databases">
        <title>Chromosome genome assembly for Takifugu flavidus.</title>
        <authorList>
            <person name="Xiao S."/>
        </authorList>
    </citation>
    <scope>NUCLEOTIDE SEQUENCE [LARGE SCALE GENOMIC DNA]</scope>
    <source>
        <strain evidence="1">HTHZ2018</strain>
        <tissue evidence="1">Muscle</tissue>
    </source>
</reference>
<accession>A0A5C6MQB8</accession>
<sequence>MEESVSTIVAHLTAVMDSLIRASVCETAKLLQEPVNDYLVELSLSKRENEALKHENRAQLHYQQPFIVFFLITSTRDQSKKRLRAVWPGAVWREEVAVVV</sequence>
<dbReference type="EMBL" id="RHFK02000022">
    <property type="protein sequence ID" value="TWW55597.1"/>
    <property type="molecule type" value="Genomic_DNA"/>
</dbReference>
<evidence type="ECO:0000313" key="2">
    <source>
        <dbReference type="Proteomes" id="UP000324091"/>
    </source>
</evidence>
<gene>
    <name evidence="1" type="ORF">D4764_09G0006460</name>
</gene>
<dbReference type="AlphaFoldDB" id="A0A5C6MQB8"/>
<comment type="caution">
    <text evidence="1">The sequence shown here is derived from an EMBL/GenBank/DDBJ whole genome shotgun (WGS) entry which is preliminary data.</text>
</comment>
<organism evidence="1 2">
    <name type="scientific">Takifugu flavidus</name>
    <name type="common">sansaifugu</name>
    <dbReference type="NCBI Taxonomy" id="433684"/>
    <lineage>
        <taxon>Eukaryota</taxon>
        <taxon>Metazoa</taxon>
        <taxon>Chordata</taxon>
        <taxon>Craniata</taxon>
        <taxon>Vertebrata</taxon>
        <taxon>Euteleostomi</taxon>
        <taxon>Actinopterygii</taxon>
        <taxon>Neopterygii</taxon>
        <taxon>Teleostei</taxon>
        <taxon>Neoteleostei</taxon>
        <taxon>Acanthomorphata</taxon>
        <taxon>Eupercaria</taxon>
        <taxon>Tetraodontiformes</taxon>
        <taxon>Tetradontoidea</taxon>
        <taxon>Tetraodontidae</taxon>
        <taxon>Takifugu</taxon>
    </lineage>
</organism>
<dbReference type="Proteomes" id="UP000324091">
    <property type="component" value="Chromosome 9"/>
</dbReference>
<protein>
    <submittedName>
        <fullName evidence="1">Uncharacterized protein</fullName>
    </submittedName>
</protein>
<keyword evidence="2" id="KW-1185">Reference proteome</keyword>